<gene>
    <name evidence="10" type="ORF">MNBD_ACTINO01-1453</name>
</gene>
<evidence type="ECO:0000256" key="4">
    <source>
        <dbReference type="ARBA" id="ARBA00022692"/>
    </source>
</evidence>
<feature type="transmembrane region" description="Helical" evidence="9">
    <location>
        <begin position="53"/>
        <end position="75"/>
    </location>
</feature>
<proteinExistence type="inferred from homology"/>
<organism evidence="10">
    <name type="scientific">hydrothermal vent metagenome</name>
    <dbReference type="NCBI Taxonomy" id="652676"/>
    <lineage>
        <taxon>unclassified sequences</taxon>
        <taxon>metagenomes</taxon>
        <taxon>ecological metagenomes</taxon>
    </lineage>
</organism>
<keyword evidence="7 9" id="KW-0472">Membrane</keyword>
<evidence type="ECO:0000256" key="1">
    <source>
        <dbReference type="ARBA" id="ARBA00004651"/>
    </source>
</evidence>
<evidence type="ECO:0000256" key="5">
    <source>
        <dbReference type="ARBA" id="ARBA00022970"/>
    </source>
</evidence>
<keyword evidence="4 9" id="KW-0812">Transmembrane</keyword>
<dbReference type="GO" id="GO:0006865">
    <property type="term" value="P:amino acid transport"/>
    <property type="evidence" value="ECO:0007669"/>
    <property type="project" value="UniProtKB-KW"/>
</dbReference>
<dbReference type="InterPro" id="IPR052157">
    <property type="entry name" value="BCAA_transport_permease"/>
</dbReference>
<dbReference type="PANTHER" id="PTHR11795:SF442">
    <property type="entry name" value="ABC TRANSPORTER ATP-BINDING PROTEIN"/>
    <property type="match status" value="1"/>
</dbReference>
<dbReference type="EMBL" id="UOEI01000027">
    <property type="protein sequence ID" value="VAV89999.1"/>
    <property type="molecule type" value="Genomic_DNA"/>
</dbReference>
<evidence type="ECO:0000256" key="8">
    <source>
        <dbReference type="ARBA" id="ARBA00037998"/>
    </source>
</evidence>
<evidence type="ECO:0000256" key="2">
    <source>
        <dbReference type="ARBA" id="ARBA00022448"/>
    </source>
</evidence>
<feature type="transmembrane region" description="Helical" evidence="9">
    <location>
        <begin position="214"/>
        <end position="238"/>
    </location>
</feature>
<evidence type="ECO:0000256" key="6">
    <source>
        <dbReference type="ARBA" id="ARBA00022989"/>
    </source>
</evidence>
<protein>
    <submittedName>
        <fullName evidence="10">High-affinity branched-chain amino acid transport system permease protein LivH (TC 3.A.1.4.1)</fullName>
    </submittedName>
</protein>
<dbReference type="GO" id="GO:0022857">
    <property type="term" value="F:transmembrane transporter activity"/>
    <property type="evidence" value="ECO:0007669"/>
    <property type="project" value="InterPro"/>
</dbReference>
<keyword evidence="3" id="KW-1003">Cell membrane</keyword>
<keyword evidence="5" id="KW-0029">Amino-acid transport</keyword>
<keyword evidence="2" id="KW-0813">Transport</keyword>
<comment type="subcellular location">
    <subcellularLocation>
        <location evidence="1">Cell membrane</location>
        <topology evidence="1">Multi-pass membrane protein</topology>
    </subcellularLocation>
</comment>
<comment type="similarity">
    <text evidence="8">Belongs to the binding-protein-dependent transport system permease family. LivHM subfamily.</text>
</comment>
<feature type="transmembrane region" description="Helical" evidence="9">
    <location>
        <begin position="81"/>
        <end position="98"/>
    </location>
</feature>
<dbReference type="CDD" id="cd06582">
    <property type="entry name" value="TM_PBP1_LivH_like"/>
    <property type="match status" value="1"/>
</dbReference>
<evidence type="ECO:0000256" key="3">
    <source>
        <dbReference type="ARBA" id="ARBA00022475"/>
    </source>
</evidence>
<evidence type="ECO:0000256" key="7">
    <source>
        <dbReference type="ARBA" id="ARBA00023136"/>
    </source>
</evidence>
<feature type="transmembrane region" description="Helical" evidence="9">
    <location>
        <begin position="250"/>
        <end position="269"/>
    </location>
</feature>
<accession>A0A3B0RDE2</accession>
<feature type="transmembrane region" description="Helical" evidence="9">
    <location>
        <begin position="181"/>
        <end position="208"/>
    </location>
</feature>
<dbReference type="Pfam" id="PF02653">
    <property type="entry name" value="BPD_transp_2"/>
    <property type="match status" value="1"/>
</dbReference>
<evidence type="ECO:0000313" key="10">
    <source>
        <dbReference type="EMBL" id="VAV89999.1"/>
    </source>
</evidence>
<keyword evidence="6 9" id="KW-1133">Transmembrane helix</keyword>
<evidence type="ECO:0000256" key="9">
    <source>
        <dbReference type="SAM" id="Phobius"/>
    </source>
</evidence>
<dbReference type="InterPro" id="IPR001851">
    <property type="entry name" value="ABC_transp_permease"/>
</dbReference>
<reference evidence="10" key="1">
    <citation type="submission" date="2018-06" db="EMBL/GenBank/DDBJ databases">
        <authorList>
            <person name="Zhirakovskaya E."/>
        </authorList>
    </citation>
    <scope>NUCLEOTIDE SEQUENCE</scope>
</reference>
<dbReference type="PANTHER" id="PTHR11795">
    <property type="entry name" value="BRANCHED-CHAIN AMINO ACID TRANSPORT SYSTEM PERMEASE PROTEIN LIVH"/>
    <property type="match status" value="1"/>
</dbReference>
<dbReference type="GO" id="GO:0005886">
    <property type="term" value="C:plasma membrane"/>
    <property type="evidence" value="ECO:0007669"/>
    <property type="project" value="UniProtKB-SubCell"/>
</dbReference>
<name>A0A3B0RDE2_9ZZZZ</name>
<dbReference type="AlphaFoldDB" id="A0A3B0RDE2"/>
<feature type="transmembrane region" description="Helical" evidence="9">
    <location>
        <begin position="132"/>
        <end position="152"/>
    </location>
</feature>
<feature type="transmembrane region" description="Helical" evidence="9">
    <location>
        <begin position="28"/>
        <end position="46"/>
    </location>
</feature>
<sequence length="281" mass="29697">MNGLVLGLLLFLIAAGFSLIFGLMNVVNLAHGSFLLFGAYIGLIVIRATGNFWLALIVAPIVTGALGLVVEVTLLRKTYQRGHLIQVLLTLGLALIAADLMRWTFGAYVESIDAPALLAGLASVFGQFEIPVYRLAIIVFGLVMAAGMWLILERTRLGAIVRAGVQDGEMVGALGINIERVVAGVFVFGTALAGVSGVLAAPVLSIYPGLDFEFLILAMVVVVVGGMGSLKGAFWGALLVGMTDVLGKAYFPEFSLFAIFLIMALVLLVRPQGLFGIREVA</sequence>